<dbReference type="RefSeq" id="WP_123897257.1">
    <property type="nucleotide sequence ID" value="NZ_RPFJ01000007.1"/>
</dbReference>
<sequence length="251" mass="30614">MNFHINQQFKSLQTDLDEIISNFNSFDVGFGTGNRNSVKKIDLPTLKIVVKSFKIPILINQIVYKYFRKSKAKRSFEYANKLSELKINTPTPIAYLENFSWFGLQKSFYICEFLDYDLTYRELIHQPDYPNYENILKAFTRFTFELHQKGVLFLDHSPGNTLIVKDQNTYHFYLVDLNRMKFKELSFEERMKNFSRLTPKKEMIEIMSKEYAKLYNKPFDLVYEKMWFYTIKFQYKFYRKKRFKRWLKKSR</sequence>
<dbReference type="Gene3D" id="1.10.510.10">
    <property type="entry name" value="Transferase(Phosphotransferase) domain 1"/>
    <property type="match status" value="1"/>
</dbReference>
<comment type="caution">
    <text evidence="1">The sequence shown here is derived from an EMBL/GenBank/DDBJ whole genome shotgun (WGS) entry which is preliminary data.</text>
</comment>
<dbReference type="SUPFAM" id="SSF56112">
    <property type="entry name" value="Protein kinase-like (PK-like)"/>
    <property type="match status" value="1"/>
</dbReference>
<organism evidence="1 2">
    <name type="scientific">Aureibaculum marinum</name>
    <dbReference type="NCBI Taxonomy" id="2487930"/>
    <lineage>
        <taxon>Bacteria</taxon>
        <taxon>Pseudomonadati</taxon>
        <taxon>Bacteroidota</taxon>
        <taxon>Flavobacteriia</taxon>
        <taxon>Flavobacteriales</taxon>
        <taxon>Flavobacteriaceae</taxon>
        <taxon>Aureibaculum</taxon>
    </lineage>
</organism>
<evidence type="ECO:0000313" key="2">
    <source>
        <dbReference type="Proteomes" id="UP000270856"/>
    </source>
</evidence>
<accession>A0A3N4NRE1</accession>
<dbReference type="Proteomes" id="UP000270856">
    <property type="component" value="Unassembled WGS sequence"/>
</dbReference>
<keyword evidence="2" id="KW-1185">Reference proteome</keyword>
<proteinExistence type="predicted"/>
<evidence type="ECO:0000313" key="1">
    <source>
        <dbReference type="EMBL" id="RPD98225.1"/>
    </source>
</evidence>
<dbReference type="EMBL" id="RPFJ01000007">
    <property type="protein sequence ID" value="RPD98225.1"/>
    <property type="molecule type" value="Genomic_DNA"/>
</dbReference>
<gene>
    <name evidence="1" type="ORF">EGM88_06955</name>
</gene>
<dbReference type="OrthoDB" id="9773772at2"/>
<name>A0A3N4NRE1_9FLAO</name>
<protein>
    <submittedName>
        <fullName evidence="1">Kdo domain containing protein</fullName>
    </submittedName>
</protein>
<dbReference type="InterPro" id="IPR011009">
    <property type="entry name" value="Kinase-like_dom_sf"/>
</dbReference>
<reference evidence="1 2" key="1">
    <citation type="submission" date="2018-11" db="EMBL/GenBank/DDBJ databases">
        <title>Aureibaculum marinum gen. nov., sp. nov., a member of the family Flavobacteriaceae isolated from the Bohai Sea.</title>
        <authorList>
            <person name="Ji X."/>
        </authorList>
    </citation>
    <scope>NUCLEOTIDE SEQUENCE [LARGE SCALE GENOMIC DNA]</scope>
    <source>
        <strain evidence="1 2">BH-SD17</strain>
    </source>
</reference>
<dbReference type="AlphaFoldDB" id="A0A3N4NRE1"/>
<dbReference type="Pfam" id="PF06293">
    <property type="entry name" value="Kdo"/>
    <property type="match status" value="1"/>
</dbReference>